<evidence type="ECO:0000256" key="4">
    <source>
        <dbReference type="ARBA" id="ARBA00023125"/>
    </source>
</evidence>
<dbReference type="PANTHER" id="PTHR33217">
    <property type="entry name" value="TRANSPOSASE FOR INSERTION SEQUENCE ELEMENT IS1081"/>
    <property type="match status" value="1"/>
</dbReference>
<evidence type="ECO:0000256" key="1">
    <source>
        <dbReference type="ARBA" id="ARBA00002190"/>
    </source>
</evidence>
<dbReference type="OrthoDB" id="9793302at2"/>
<evidence type="ECO:0000256" key="3">
    <source>
        <dbReference type="ARBA" id="ARBA00022578"/>
    </source>
</evidence>
<dbReference type="PANTHER" id="PTHR33217:SF8">
    <property type="entry name" value="MUTATOR FAMILY TRANSPOSASE"/>
    <property type="match status" value="1"/>
</dbReference>
<dbReference type="PROSITE" id="PS01007">
    <property type="entry name" value="TRANSPOSASE_MUTATOR"/>
    <property type="match status" value="1"/>
</dbReference>
<dbReference type="Pfam" id="PF00872">
    <property type="entry name" value="Transposase_mut"/>
    <property type="match status" value="1"/>
</dbReference>
<name>A0A5S4FI68_9ACTN</name>
<dbReference type="GO" id="GO:0004803">
    <property type="term" value="F:transposase activity"/>
    <property type="evidence" value="ECO:0007669"/>
    <property type="project" value="UniProtKB-UniRule"/>
</dbReference>
<evidence type="ECO:0000256" key="5">
    <source>
        <dbReference type="ARBA" id="ARBA00023172"/>
    </source>
</evidence>
<comment type="caution">
    <text evidence="7">The sequence shown here is derived from an EMBL/GenBank/DDBJ whole genome shotgun (WGS) entry which is preliminary data.</text>
</comment>
<keyword evidence="3 6" id="KW-0815">Transposition</keyword>
<gene>
    <name evidence="7" type="ORF">ETD86_19770</name>
</gene>
<keyword evidence="4 6" id="KW-0238">DNA-binding</keyword>
<dbReference type="GO" id="GO:0003677">
    <property type="term" value="F:DNA binding"/>
    <property type="evidence" value="ECO:0007669"/>
    <property type="project" value="UniProtKB-UniRule"/>
</dbReference>
<organism evidence="7 8">
    <name type="scientific">Nonomuraea turkmeniaca</name>
    <dbReference type="NCBI Taxonomy" id="103838"/>
    <lineage>
        <taxon>Bacteria</taxon>
        <taxon>Bacillati</taxon>
        <taxon>Actinomycetota</taxon>
        <taxon>Actinomycetes</taxon>
        <taxon>Streptosporangiales</taxon>
        <taxon>Streptosporangiaceae</taxon>
        <taxon>Nonomuraea</taxon>
    </lineage>
</organism>
<protein>
    <recommendedName>
        <fullName evidence="6">Mutator family transposase</fullName>
    </recommendedName>
</protein>
<evidence type="ECO:0000313" key="7">
    <source>
        <dbReference type="EMBL" id="TMR19409.1"/>
    </source>
</evidence>
<accession>A0A5S4FI68</accession>
<dbReference type="Proteomes" id="UP000309128">
    <property type="component" value="Unassembled WGS sequence"/>
</dbReference>
<proteinExistence type="inferred from homology"/>
<comment type="function">
    <text evidence="1 6">Required for the transposition of the insertion element.</text>
</comment>
<dbReference type="AlphaFoldDB" id="A0A5S4FI68"/>
<evidence type="ECO:0000313" key="8">
    <source>
        <dbReference type="Proteomes" id="UP000309128"/>
    </source>
</evidence>
<reference evidence="7 8" key="1">
    <citation type="submission" date="2019-05" db="EMBL/GenBank/DDBJ databases">
        <title>Draft genome sequence of Nonomuraea turkmeniaca DSM 43926.</title>
        <authorList>
            <person name="Saricaoglu S."/>
            <person name="Isik K."/>
        </authorList>
    </citation>
    <scope>NUCLEOTIDE SEQUENCE [LARGE SCALE GENOMIC DNA]</scope>
    <source>
        <strain evidence="7 8">DSM 43926</strain>
    </source>
</reference>
<evidence type="ECO:0000256" key="6">
    <source>
        <dbReference type="RuleBase" id="RU365089"/>
    </source>
</evidence>
<keyword evidence="6" id="KW-0814">Transposable element</keyword>
<dbReference type="InterPro" id="IPR001207">
    <property type="entry name" value="Transposase_mutator"/>
</dbReference>
<evidence type="ECO:0000256" key="2">
    <source>
        <dbReference type="ARBA" id="ARBA00010961"/>
    </source>
</evidence>
<keyword evidence="5 6" id="KW-0233">DNA recombination</keyword>
<dbReference type="GO" id="GO:0006313">
    <property type="term" value="P:DNA transposition"/>
    <property type="evidence" value="ECO:0007669"/>
    <property type="project" value="UniProtKB-UniRule"/>
</dbReference>
<comment type="similarity">
    <text evidence="2 6">Belongs to the transposase mutator family.</text>
</comment>
<sequence length="150" mass="17050">MWVASAEGAKAWAQALAQLRNRGLEEVLFVCCDGLAGLGEEIIATWPEATVQTCVVHLVRRSLGYAAYQDRKKLAAELKKFTRPVIARRRSRRCWSSPTRHWVRSIRRRSRSGNARGTNSPRSWSFRRRCGKCSTPRTRSKVSTGRCARC</sequence>
<dbReference type="EMBL" id="VCKY01000062">
    <property type="protein sequence ID" value="TMR19409.1"/>
    <property type="molecule type" value="Genomic_DNA"/>
</dbReference>
<keyword evidence="8" id="KW-1185">Reference proteome</keyword>